<reference evidence="3 4" key="1">
    <citation type="journal article" date="2007" name="Science">
        <title>The Chlamydomonas genome reveals the evolution of key animal and plant functions.</title>
        <authorList>
            <person name="Merchant S.S."/>
            <person name="Prochnik S.E."/>
            <person name="Vallon O."/>
            <person name="Harris E.H."/>
            <person name="Karpowicz S.J."/>
            <person name="Witman G.B."/>
            <person name="Terry A."/>
            <person name="Salamov A."/>
            <person name="Fritz-Laylin L.K."/>
            <person name="Marechal-Drouard L."/>
            <person name="Marshall W.F."/>
            <person name="Qu L.H."/>
            <person name="Nelson D.R."/>
            <person name="Sanderfoot A.A."/>
            <person name="Spalding M.H."/>
            <person name="Kapitonov V.V."/>
            <person name="Ren Q."/>
            <person name="Ferris P."/>
            <person name="Lindquist E."/>
            <person name="Shapiro H."/>
            <person name="Lucas S.M."/>
            <person name="Grimwood J."/>
            <person name="Schmutz J."/>
            <person name="Cardol P."/>
            <person name="Cerutti H."/>
            <person name="Chanfreau G."/>
            <person name="Chen C.L."/>
            <person name="Cognat V."/>
            <person name="Croft M.T."/>
            <person name="Dent R."/>
            <person name="Dutcher S."/>
            <person name="Fernandez E."/>
            <person name="Fukuzawa H."/>
            <person name="Gonzalez-Ballester D."/>
            <person name="Gonzalez-Halphen D."/>
            <person name="Hallmann A."/>
            <person name="Hanikenne M."/>
            <person name="Hippler M."/>
            <person name="Inwood W."/>
            <person name="Jabbari K."/>
            <person name="Kalanon M."/>
            <person name="Kuras R."/>
            <person name="Lefebvre P.A."/>
            <person name="Lemaire S.D."/>
            <person name="Lobanov A.V."/>
            <person name="Lohr M."/>
            <person name="Manuell A."/>
            <person name="Meier I."/>
            <person name="Mets L."/>
            <person name="Mittag M."/>
            <person name="Mittelmeier T."/>
            <person name="Moroney J.V."/>
            <person name="Moseley J."/>
            <person name="Napoli C."/>
            <person name="Nedelcu A.M."/>
            <person name="Niyogi K."/>
            <person name="Novoselov S.V."/>
            <person name="Paulsen I.T."/>
            <person name="Pazour G."/>
            <person name="Purton S."/>
            <person name="Ral J.P."/>
            <person name="Riano-Pachon D.M."/>
            <person name="Riekhof W."/>
            <person name="Rymarquis L."/>
            <person name="Schroda M."/>
            <person name="Stern D."/>
            <person name="Umen J."/>
            <person name="Willows R."/>
            <person name="Wilson N."/>
            <person name="Zimmer S.L."/>
            <person name="Allmer J."/>
            <person name="Balk J."/>
            <person name="Bisova K."/>
            <person name="Chen C.J."/>
            <person name="Elias M."/>
            <person name="Gendler K."/>
            <person name="Hauser C."/>
            <person name="Lamb M.R."/>
            <person name="Ledford H."/>
            <person name="Long J.C."/>
            <person name="Minagawa J."/>
            <person name="Page M.D."/>
            <person name="Pan J."/>
            <person name="Pootakham W."/>
            <person name="Roje S."/>
            <person name="Rose A."/>
            <person name="Stahlberg E."/>
            <person name="Terauchi A.M."/>
            <person name="Yang P."/>
            <person name="Ball S."/>
            <person name="Bowler C."/>
            <person name="Dieckmann C.L."/>
            <person name="Gladyshev V.N."/>
            <person name="Green P."/>
            <person name="Jorgensen R."/>
            <person name="Mayfield S."/>
            <person name="Mueller-Roeber B."/>
            <person name="Rajamani S."/>
            <person name="Sayre R.T."/>
            <person name="Brokstein P."/>
            <person name="Dubchak I."/>
            <person name="Goodstein D."/>
            <person name="Hornick L."/>
            <person name="Huang Y.W."/>
            <person name="Jhaveri J."/>
            <person name="Luo Y."/>
            <person name="Martinez D."/>
            <person name="Ngau W.C."/>
            <person name="Otillar B."/>
            <person name="Poliakov A."/>
            <person name="Porter A."/>
            <person name="Szajkowski L."/>
            <person name="Werner G."/>
            <person name="Zhou K."/>
            <person name="Grigoriev I.V."/>
            <person name="Rokhsar D.S."/>
            <person name="Grossman A.R."/>
        </authorList>
    </citation>
    <scope>NUCLEOTIDE SEQUENCE [LARGE SCALE GENOMIC DNA]</scope>
    <source>
        <strain evidence="4">CC-503</strain>
    </source>
</reference>
<dbReference type="InterPro" id="IPR051276">
    <property type="entry name" value="Saccharopine_DH-like_oxidrdct"/>
</dbReference>
<organism evidence="3 4">
    <name type="scientific">Chlamydomonas reinhardtii</name>
    <name type="common">Chlamydomonas smithii</name>
    <dbReference type="NCBI Taxonomy" id="3055"/>
    <lineage>
        <taxon>Eukaryota</taxon>
        <taxon>Viridiplantae</taxon>
        <taxon>Chlorophyta</taxon>
        <taxon>core chlorophytes</taxon>
        <taxon>Chlorophyceae</taxon>
        <taxon>CS clade</taxon>
        <taxon>Chlamydomonadales</taxon>
        <taxon>Chlamydomonadaceae</taxon>
        <taxon>Chlamydomonas</taxon>
    </lineage>
</organism>
<sequence length="433" mass="45852">MSATAASRPYQVVVWGASGFTGRLVAEHLARDYQGKVRWAIAGRDAKKLEQIRSELAVRVNNPAVAAVPILTADANDAPAVGRVLAQTQVVLSTAGPFARYGDNVVAQAVEQGTHYADITGEIPWVKRSVQRHHETAKKKGVKILHCCGYDSIPSDMGTFMMVEYCRDKLGCGVSQAYSLVGPGRAGVSGGTLESGMNLIMNESVSELSELNSNQYYLAQLYGLPKGPDRPAGLLPRWLPAARTWAGPFIMEGCNAKIVQASHALLRDSAAPLEYGKDFKFTEMIAASGAVGASLVSAGTMVAGAVLGLAPLRAVARRFLPAPGQGPSEDVQRNGFWTHDLVAVTDEEKPRVVRGKCGDRRDPGYWSTSRMLLETGLALSLDAERLAADPRLAPGGVLTAAAGCGHVLLERLRGAGFTFEVAGVEGEGVAAAK</sequence>
<dbReference type="PaxDb" id="3055-EDO96248"/>
<dbReference type="EMBL" id="CM008967">
    <property type="protein sequence ID" value="PNW82174.1"/>
    <property type="molecule type" value="Genomic_DNA"/>
</dbReference>
<dbReference type="AlphaFoldDB" id="A0A2K3DNQ6"/>
<comment type="similarity">
    <text evidence="1">Belongs to the saccharopine dehydrogenase family.</text>
</comment>
<dbReference type="ExpressionAtlas" id="A0A2K3DNQ6">
    <property type="expression patterns" value="baseline and differential"/>
</dbReference>
<dbReference type="SUPFAM" id="SSF51735">
    <property type="entry name" value="NAD(P)-binding Rossmann-fold domains"/>
    <property type="match status" value="1"/>
</dbReference>
<dbReference type="InterPro" id="IPR005097">
    <property type="entry name" value="Sacchrp_dh_NADP-bd"/>
</dbReference>
<dbReference type="Proteomes" id="UP000006906">
    <property type="component" value="Chromosome 6"/>
</dbReference>
<evidence type="ECO:0000313" key="4">
    <source>
        <dbReference type="Proteomes" id="UP000006906"/>
    </source>
</evidence>
<dbReference type="FunCoup" id="A0A2K3DNQ6">
    <property type="interactions" value="960"/>
</dbReference>
<dbReference type="GO" id="GO:0016020">
    <property type="term" value="C:membrane"/>
    <property type="evidence" value="ECO:0007669"/>
    <property type="project" value="GOC"/>
</dbReference>
<dbReference type="Pfam" id="PF03435">
    <property type="entry name" value="Sacchrp_dh_NADP"/>
    <property type="match status" value="1"/>
</dbReference>
<dbReference type="GeneID" id="5716274"/>
<dbReference type="FunFam" id="3.40.50.720:FF:000592">
    <property type="entry name" value="Similar to saccharopine dehydrogenase"/>
    <property type="match status" value="1"/>
</dbReference>
<dbReference type="GO" id="GO:0009247">
    <property type="term" value="P:glycolipid biosynthetic process"/>
    <property type="evidence" value="ECO:0000318"/>
    <property type="project" value="GO_Central"/>
</dbReference>
<proteinExistence type="inferred from homology"/>
<evidence type="ECO:0000313" key="3">
    <source>
        <dbReference type="EMBL" id="PNW82174.1"/>
    </source>
</evidence>
<dbReference type="PANTHER" id="PTHR12286:SF5">
    <property type="entry name" value="SACCHAROPINE DEHYDROGENASE-LIKE OXIDOREDUCTASE"/>
    <property type="match status" value="1"/>
</dbReference>
<dbReference type="OMA" id="GPYQLYG"/>
<protein>
    <recommendedName>
        <fullName evidence="2">Saccharopine dehydrogenase NADP binding domain-containing protein</fullName>
    </recommendedName>
</protein>
<evidence type="ECO:0000259" key="2">
    <source>
        <dbReference type="Pfam" id="PF03435"/>
    </source>
</evidence>
<accession>A0A2K3DNQ6</accession>
<dbReference type="PANTHER" id="PTHR12286">
    <property type="entry name" value="SACCHAROPINE DEHYDROGENASE-LIKE OXIDOREDUCTASE"/>
    <property type="match status" value="1"/>
</dbReference>
<keyword evidence="4" id="KW-1185">Reference proteome</keyword>
<dbReference type="GO" id="GO:0005811">
    <property type="term" value="C:lipid droplet"/>
    <property type="evidence" value="ECO:0000318"/>
    <property type="project" value="GO_Central"/>
</dbReference>
<name>A0A2K3DNQ6_CHLRE</name>
<dbReference type="OrthoDB" id="10268090at2759"/>
<dbReference type="InParanoid" id="A0A2K3DNQ6"/>
<evidence type="ECO:0000256" key="1">
    <source>
        <dbReference type="ARBA" id="ARBA00038048"/>
    </source>
</evidence>
<gene>
    <name evidence="3" type="ORF">CHLRE_06g277100v5</name>
</gene>
<dbReference type="Gene3D" id="3.40.50.720">
    <property type="entry name" value="NAD(P)-binding Rossmann-like Domain"/>
    <property type="match status" value="1"/>
</dbReference>
<dbReference type="KEGG" id="cre:CHLRE_06g277100v5"/>
<dbReference type="Gramene" id="PNW82174">
    <property type="protein sequence ID" value="PNW82174"/>
    <property type="gene ID" value="CHLRE_06g277100v5"/>
</dbReference>
<feature type="domain" description="Saccharopine dehydrogenase NADP binding" evidence="2">
    <location>
        <begin position="12"/>
        <end position="144"/>
    </location>
</feature>
<dbReference type="RefSeq" id="XP_042923736.1">
    <property type="nucleotide sequence ID" value="XM_043063030.1"/>
</dbReference>
<dbReference type="InterPro" id="IPR036291">
    <property type="entry name" value="NAD(P)-bd_dom_sf"/>
</dbReference>